<name>A0A914AQ01_PATMI</name>
<dbReference type="Proteomes" id="UP000887568">
    <property type="component" value="Unplaced"/>
</dbReference>
<protein>
    <submittedName>
        <fullName evidence="3">Uncharacterized protein</fullName>
    </submittedName>
</protein>
<feature type="coiled-coil region" evidence="1">
    <location>
        <begin position="74"/>
        <end position="108"/>
    </location>
</feature>
<evidence type="ECO:0000313" key="4">
    <source>
        <dbReference type="Proteomes" id="UP000887568"/>
    </source>
</evidence>
<sequence>MSLNPERRYSTIPDAPAHDVQQQPPLTKKTANVEQPDQTATVSTKESVEPLAQTLIAPTKDDEIDSTITMFLELEEHRSHVERLEQDIIALKTALEMREQENASLQQEVIDLKVILGNRIAFQISSKTSGQAADCTSNSNSEFDSSSILECSSPIPTCDSPCYDLDDNVPMVTGKYIFIYMCIYIQ</sequence>
<reference evidence="3" key="1">
    <citation type="submission" date="2022-11" db="UniProtKB">
        <authorList>
            <consortium name="EnsemblMetazoa"/>
        </authorList>
    </citation>
    <scope>IDENTIFICATION</scope>
</reference>
<dbReference type="AlphaFoldDB" id="A0A914AQ01"/>
<evidence type="ECO:0000256" key="1">
    <source>
        <dbReference type="SAM" id="Coils"/>
    </source>
</evidence>
<organism evidence="3 4">
    <name type="scientific">Patiria miniata</name>
    <name type="common">Bat star</name>
    <name type="synonym">Asterina miniata</name>
    <dbReference type="NCBI Taxonomy" id="46514"/>
    <lineage>
        <taxon>Eukaryota</taxon>
        <taxon>Metazoa</taxon>
        <taxon>Echinodermata</taxon>
        <taxon>Eleutherozoa</taxon>
        <taxon>Asterozoa</taxon>
        <taxon>Asteroidea</taxon>
        <taxon>Valvatacea</taxon>
        <taxon>Valvatida</taxon>
        <taxon>Asterinidae</taxon>
        <taxon>Patiria</taxon>
    </lineage>
</organism>
<feature type="compositionally biased region" description="Polar residues" evidence="2">
    <location>
        <begin position="20"/>
        <end position="45"/>
    </location>
</feature>
<dbReference type="GeneID" id="119735846"/>
<dbReference type="EnsemblMetazoa" id="XM_038209785.1">
    <property type="protein sequence ID" value="XP_038065713.1"/>
    <property type="gene ID" value="LOC119735846"/>
</dbReference>
<dbReference type="RefSeq" id="XP_038065713.1">
    <property type="nucleotide sequence ID" value="XM_038209785.1"/>
</dbReference>
<keyword evidence="1" id="KW-0175">Coiled coil</keyword>
<proteinExistence type="predicted"/>
<accession>A0A914AQ01</accession>
<evidence type="ECO:0000313" key="3">
    <source>
        <dbReference type="EnsemblMetazoa" id="XP_038065713.1"/>
    </source>
</evidence>
<evidence type="ECO:0000256" key="2">
    <source>
        <dbReference type="SAM" id="MobiDB-lite"/>
    </source>
</evidence>
<keyword evidence="4" id="KW-1185">Reference proteome</keyword>
<feature type="region of interest" description="Disordered" evidence="2">
    <location>
        <begin position="1"/>
        <end position="47"/>
    </location>
</feature>